<keyword evidence="1" id="KW-0472">Membrane</keyword>
<dbReference type="Proteomes" id="UP000005237">
    <property type="component" value="Unassembled WGS sequence"/>
</dbReference>
<reference evidence="2" key="2">
    <citation type="submission" date="2022-06" db="UniProtKB">
        <authorList>
            <consortium name="EnsemblMetazoa"/>
        </authorList>
    </citation>
    <scope>IDENTIFICATION</scope>
    <source>
        <strain evidence="2">DF5081</strain>
    </source>
</reference>
<dbReference type="EnsemblMetazoa" id="CJA04786a.1">
    <property type="protein sequence ID" value="CJA04786a.1"/>
    <property type="gene ID" value="WBGene00123989"/>
</dbReference>
<feature type="transmembrane region" description="Helical" evidence="1">
    <location>
        <begin position="102"/>
        <end position="126"/>
    </location>
</feature>
<keyword evidence="1" id="KW-1133">Transmembrane helix</keyword>
<proteinExistence type="predicted"/>
<evidence type="ECO:0000313" key="2">
    <source>
        <dbReference type="EnsemblMetazoa" id="CJA04786a.1"/>
    </source>
</evidence>
<feature type="transmembrane region" description="Helical" evidence="1">
    <location>
        <begin position="198"/>
        <end position="216"/>
    </location>
</feature>
<accession>A0A8R1HKZ4</accession>
<protein>
    <submittedName>
        <fullName evidence="2">Uncharacterized protein</fullName>
    </submittedName>
</protein>
<evidence type="ECO:0000256" key="1">
    <source>
        <dbReference type="SAM" id="Phobius"/>
    </source>
</evidence>
<dbReference type="SUPFAM" id="SSF81321">
    <property type="entry name" value="Family A G protein-coupled receptor-like"/>
    <property type="match status" value="1"/>
</dbReference>
<dbReference type="Gene3D" id="1.20.1070.10">
    <property type="entry name" value="Rhodopsin 7-helix transmembrane proteins"/>
    <property type="match status" value="1"/>
</dbReference>
<name>A0A8R1HKZ4_CAEJA</name>
<dbReference type="PANTHER" id="PTHR23021">
    <property type="entry name" value="SERPENTINE RECEPTOR, CLASS T"/>
    <property type="match status" value="1"/>
</dbReference>
<feature type="transmembrane region" description="Helical" evidence="1">
    <location>
        <begin position="273"/>
        <end position="289"/>
    </location>
</feature>
<feature type="transmembrane region" description="Helical" evidence="1">
    <location>
        <begin position="237"/>
        <end position="261"/>
    </location>
</feature>
<feature type="transmembrane region" description="Helical" evidence="1">
    <location>
        <begin position="69"/>
        <end position="90"/>
    </location>
</feature>
<feature type="transmembrane region" description="Helical" evidence="1">
    <location>
        <begin position="147"/>
        <end position="170"/>
    </location>
</feature>
<keyword evidence="3" id="KW-1185">Reference proteome</keyword>
<feature type="transmembrane region" description="Helical" evidence="1">
    <location>
        <begin position="39"/>
        <end position="57"/>
    </location>
</feature>
<keyword evidence="1" id="KW-0812">Transmembrane</keyword>
<dbReference type="Pfam" id="PF10321">
    <property type="entry name" value="7TM_GPCR_Srt"/>
    <property type="match status" value="1"/>
</dbReference>
<dbReference type="InterPro" id="IPR019425">
    <property type="entry name" value="7TM_GPCR_serpentine_rcpt_Srt"/>
</dbReference>
<evidence type="ECO:0000313" key="3">
    <source>
        <dbReference type="Proteomes" id="UP000005237"/>
    </source>
</evidence>
<dbReference type="PANTHER" id="PTHR23021:SF22">
    <property type="entry name" value="SERPENTINE RECEPTOR, CLASS T"/>
    <property type="match status" value="1"/>
</dbReference>
<reference evidence="3" key="1">
    <citation type="submission" date="2010-08" db="EMBL/GenBank/DDBJ databases">
        <authorList>
            <consortium name="Caenorhabditis japonica Sequencing Consortium"/>
            <person name="Wilson R.K."/>
        </authorList>
    </citation>
    <scope>NUCLEOTIDE SEQUENCE [LARGE SCALE GENOMIC DNA]</scope>
    <source>
        <strain evidence="3">DF5081</strain>
    </source>
</reference>
<dbReference type="AlphaFoldDB" id="A0A8R1HKZ4"/>
<sequence length="337" mass="38664">MNRYLYYGSAVDIPGYNCSDYQPLHPNPNSKMLTGTIDVVYGFVVLFLYAPTMIVFYKQSRLACFKIMFLLAIVDMGAIFINSLATGVLLVHGASFCDYPNFIYISGAIGLGCWCSACFTCLILALNRILDMVCPLMVKVYFRGYRTTIVLMAPVLYGLFFMFFTPPVIFSAEHQTWFFDPRTRQGKSHEYSNIPHTVNNFSLVFLTCFLYIFFCFKVRRQFQKSFRPKRTARQRQIFLQSTLLCLIHLSASVLYVIMQFIEIPKWLTISSQYLWQLAQGCPVIIYLLFNRKVRAALLIFITSSIQEKSSNYNRKSAENRTLMQISAQTGGTGPTTL</sequence>
<organism evidence="2 3">
    <name type="scientific">Caenorhabditis japonica</name>
    <dbReference type="NCBI Taxonomy" id="281687"/>
    <lineage>
        <taxon>Eukaryota</taxon>
        <taxon>Metazoa</taxon>
        <taxon>Ecdysozoa</taxon>
        <taxon>Nematoda</taxon>
        <taxon>Chromadorea</taxon>
        <taxon>Rhabditida</taxon>
        <taxon>Rhabditina</taxon>
        <taxon>Rhabditomorpha</taxon>
        <taxon>Rhabditoidea</taxon>
        <taxon>Rhabditidae</taxon>
        <taxon>Peloderinae</taxon>
        <taxon>Caenorhabditis</taxon>
    </lineage>
</organism>